<dbReference type="Pfam" id="PF10049">
    <property type="entry name" value="DUF2283"/>
    <property type="match status" value="1"/>
</dbReference>
<name>A0A1E3X242_9BACT</name>
<evidence type="ECO:0000313" key="2">
    <source>
        <dbReference type="Proteomes" id="UP000094056"/>
    </source>
</evidence>
<proteinExistence type="predicted"/>
<evidence type="ECO:0008006" key="3">
    <source>
        <dbReference type="Google" id="ProtNLM"/>
    </source>
</evidence>
<sequence>MATAGIDKTLKDVFALVSHLIKLPETKMWIDYDKEADVLYISFKRPQRATDSEMLDNGVLLRYKEDELVGLTVLEASKRQDVSDTT</sequence>
<organism evidence="1 2">
    <name type="scientific">Candidatus Scalindua rubra</name>
    <dbReference type="NCBI Taxonomy" id="1872076"/>
    <lineage>
        <taxon>Bacteria</taxon>
        <taxon>Pseudomonadati</taxon>
        <taxon>Planctomycetota</taxon>
        <taxon>Candidatus Brocadiia</taxon>
        <taxon>Candidatus Brocadiales</taxon>
        <taxon>Candidatus Scalinduaceae</taxon>
        <taxon>Candidatus Scalindua</taxon>
    </lineage>
</organism>
<dbReference type="InterPro" id="IPR019270">
    <property type="entry name" value="DUF2283"/>
</dbReference>
<accession>A0A1E3X242</accession>
<comment type="caution">
    <text evidence="1">The sequence shown here is derived from an EMBL/GenBank/DDBJ whole genome shotgun (WGS) entry which is preliminary data.</text>
</comment>
<reference evidence="1 2" key="1">
    <citation type="submission" date="2016-07" db="EMBL/GenBank/DDBJ databases">
        <title>Draft genome of Scalindua rubra, obtained from a brine-seawater interface in the Red Sea, sheds light on salt adaptation in anammox bacteria.</title>
        <authorList>
            <person name="Speth D.R."/>
            <person name="Lagkouvardos I."/>
            <person name="Wang Y."/>
            <person name="Qian P.-Y."/>
            <person name="Dutilh B.E."/>
            <person name="Jetten M.S."/>
        </authorList>
    </citation>
    <scope>NUCLEOTIDE SEQUENCE [LARGE SCALE GENOMIC DNA]</scope>
    <source>
        <strain evidence="1">BSI-1</strain>
    </source>
</reference>
<evidence type="ECO:0000313" key="1">
    <source>
        <dbReference type="EMBL" id="ODS29667.1"/>
    </source>
</evidence>
<dbReference type="AlphaFoldDB" id="A0A1E3X242"/>
<protein>
    <recommendedName>
        <fullName evidence="3">DUF2283 domain-containing protein</fullName>
    </recommendedName>
</protein>
<dbReference type="EMBL" id="MAYW01000420">
    <property type="protein sequence ID" value="ODS29667.1"/>
    <property type="molecule type" value="Genomic_DNA"/>
</dbReference>
<gene>
    <name evidence="1" type="ORF">SCARUB_05236</name>
</gene>
<dbReference type="Proteomes" id="UP000094056">
    <property type="component" value="Unassembled WGS sequence"/>
</dbReference>